<keyword evidence="8" id="KW-0804">Transcription</keyword>
<reference evidence="15 16" key="1">
    <citation type="submission" date="2016-03" db="EMBL/GenBank/DDBJ databases">
        <title>Comparative genomics of Pseudogymnoascus destructans, the fungus causing white-nose syndrome of bats.</title>
        <authorList>
            <person name="Palmer J.M."/>
            <person name="Drees K.P."/>
            <person name="Foster J.T."/>
            <person name="Lindner D.L."/>
        </authorList>
    </citation>
    <scope>NUCLEOTIDE SEQUENCE [LARGE SCALE GENOMIC DNA]</scope>
    <source>
        <strain evidence="15 16">UAMH 10579</strain>
    </source>
</reference>
<keyword evidence="16" id="KW-1185">Reference proteome</keyword>
<dbReference type="PROSITE" id="PS51640">
    <property type="entry name" value="MRG"/>
    <property type="match status" value="1"/>
</dbReference>
<comment type="function">
    <text evidence="11">Involved in deacetylation of histones, chromatin assembly and chromosome segregation. May act as a transcriptional oscillator, directing histone deacetylases to specific chromosomal domains. Component of the NuA4 histone acetyltransferase complex which is involved in transcriptional activation of selected genes principally by acetylation of nucleosomal histone H4 and H2A. The NuA4 complex is also involved in DNA repair.</text>
</comment>
<sequence>MAPAKAVAPFAKDERVLCFHHEMLYEAKVLDSRATDGGSWQYKIHYKGWKNTWDDWVPQDRVRKFTEENKQLAAQLHEQMKALQGKPAPSASKSAKTKGRANGSDFSSARGSEERGSMAAQGGGRAPRRLRDYDLEQEDGFLDRPAISLPIPDRIKAILVDDWENVTKNQQLVPLPAAHPVESILKDYEDDEMPKRAPGSPEASILEEMLAGLREYFDKCLGRILLYRFERAQYLEMIQLWEAPTGDMAGKNANQTYGAEHLCRLLVSLPELIAQTNMDQQSVSHLREEIIKLTNWMVKKPNLEKYFVAEYETPNQSYIDMARGN</sequence>
<evidence type="ECO:0000256" key="10">
    <source>
        <dbReference type="ARBA" id="ARBA00023242"/>
    </source>
</evidence>
<dbReference type="FunFam" id="1.10.274.30:FF:000004">
    <property type="entry name" value="Putative Chromatin modification-related protein eaf3"/>
    <property type="match status" value="1"/>
</dbReference>
<evidence type="ECO:0000256" key="8">
    <source>
        <dbReference type="ARBA" id="ARBA00023163"/>
    </source>
</evidence>
<evidence type="ECO:0000256" key="9">
    <source>
        <dbReference type="ARBA" id="ARBA00023204"/>
    </source>
</evidence>
<dbReference type="InterPro" id="IPR038217">
    <property type="entry name" value="MRG_C_sf"/>
</dbReference>
<dbReference type="EMBL" id="KV460225">
    <property type="protein sequence ID" value="OBT96976.2"/>
    <property type="molecule type" value="Genomic_DNA"/>
</dbReference>
<keyword evidence="9" id="KW-0234">DNA repair</keyword>
<dbReference type="GO" id="GO:0006355">
    <property type="term" value="P:regulation of DNA-templated transcription"/>
    <property type="evidence" value="ECO:0007669"/>
    <property type="project" value="InterPro"/>
</dbReference>
<reference evidence="16" key="2">
    <citation type="journal article" date="2018" name="Nat. Commun.">
        <title>Extreme sensitivity to ultraviolet light in the fungal pathogen causing white-nose syndrome of bats.</title>
        <authorList>
            <person name="Palmer J.M."/>
            <person name="Drees K.P."/>
            <person name="Foster J.T."/>
            <person name="Lindner D.L."/>
        </authorList>
    </citation>
    <scope>NUCLEOTIDE SEQUENCE [LARGE SCALE GENOMIC DNA]</scope>
    <source>
        <strain evidence="16">UAMH 10579</strain>
    </source>
</reference>
<proteinExistence type="inferred from homology"/>
<keyword evidence="6" id="KW-0156">Chromatin regulator</keyword>
<comment type="subcellular location">
    <subcellularLocation>
        <location evidence="1">Nucleus</location>
    </subcellularLocation>
</comment>
<dbReference type="AlphaFoldDB" id="A0A1B8GME6"/>
<dbReference type="GO" id="GO:0032221">
    <property type="term" value="C:Rpd3S complex"/>
    <property type="evidence" value="ECO:0007669"/>
    <property type="project" value="TreeGrafter"/>
</dbReference>
<keyword evidence="5" id="KW-0227">DNA damage</keyword>
<feature type="region of interest" description="Disordered" evidence="13">
    <location>
        <begin position="81"/>
        <end position="129"/>
    </location>
</feature>
<dbReference type="Gene3D" id="1.10.274.30">
    <property type="entry name" value="MRG domain"/>
    <property type="match status" value="1"/>
</dbReference>
<dbReference type="GO" id="GO:0006281">
    <property type="term" value="P:DNA repair"/>
    <property type="evidence" value="ECO:0007669"/>
    <property type="project" value="UniProtKB-KW"/>
</dbReference>
<dbReference type="PIRSF" id="PIRSF038133">
    <property type="entry name" value="HAT_Nua4_EAF3/MRG15"/>
    <property type="match status" value="1"/>
</dbReference>
<evidence type="ECO:0000256" key="2">
    <source>
        <dbReference type="ARBA" id="ARBA00009093"/>
    </source>
</evidence>
<evidence type="ECO:0000259" key="14">
    <source>
        <dbReference type="SMART" id="SM00298"/>
    </source>
</evidence>
<dbReference type="RefSeq" id="XP_018130709.2">
    <property type="nucleotide sequence ID" value="XM_018274987.2"/>
</dbReference>
<dbReference type="SUPFAM" id="SSF54160">
    <property type="entry name" value="Chromo domain-like"/>
    <property type="match status" value="1"/>
</dbReference>
<evidence type="ECO:0000256" key="7">
    <source>
        <dbReference type="ARBA" id="ARBA00023015"/>
    </source>
</evidence>
<dbReference type="InterPro" id="IPR016197">
    <property type="entry name" value="Chromo-like_dom_sf"/>
</dbReference>
<evidence type="ECO:0000256" key="12">
    <source>
        <dbReference type="ARBA" id="ARBA00072864"/>
    </source>
</evidence>
<dbReference type="FunFam" id="2.30.30.140:FF:000149">
    <property type="entry name" value="WGS project CABT00000000 data, contig 2.3"/>
    <property type="match status" value="1"/>
</dbReference>
<gene>
    <name evidence="15" type="primary">EAF3</name>
    <name evidence="15" type="ORF">VE01_05524</name>
</gene>
<organism evidence="15 16">
    <name type="scientific">Pseudogymnoascus verrucosus</name>
    <dbReference type="NCBI Taxonomy" id="342668"/>
    <lineage>
        <taxon>Eukaryota</taxon>
        <taxon>Fungi</taxon>
        <taxon>Dikarya</taxon>
        <taxon>Ascomycota</taxon>
        <taxon>Pezizomycotina</taxon>
        <taxon>Leotiomycetes</taxon>
        <taxon>Thelebolales</taxon>
        <taxon>Thelebolaceae</taxon>
        <taxon>Pseudogymnoascus</taxon>
    </lineage>
</organism>
<evidence type="ECO:0000256" key="5">
    <source>
        <dbReference type="ARBA" id="ARBA00022763"/>
    </source>
</evidence>
<keyword evidence="10" id="KW-0539">Nucleus</keyword>
<dbReference type="CDD" id="cd18983">
    <property type="entry name" value="CBD_MSL3_like"/>
    <property type="match status" value="1"/>
</dbReference>
<dbReference type="Proteomes" id="UP000091956">
    <property type="component" value="Unassembled WGS sequence"/>
</dbReference>
<dbReference type="InterPro" id="IPR053820">
    <property type="entry name" value="MSL3_chromo-like"/>
</dbReference>
<dbReference type="GO" id="GO:0006338">
    <property type="term" value="P:chromatin remodeling"/>
    <property type="evidence" value="ECO:0007669"/>
    <property type="project" value="UniProtKB-ARBA"/>
</dbReference>
<dbReference type="Gene3D" id="2.30.30.140">
    <property type="match status" value="1"/>
</dbReference>
<name>A0A1B8GME6_9PEZI</name>
<dbReference type="PANTHER" id="PTHR10880:SF15">
    <property type="entry name" value="MSL COMPLEX SUBUNIT 3"/>
    <property type="match status" value="1"/>
</dbReference>
<evidence type="ECO:0000256" key="13">
    <source>
        <dbReference type="SAM" id="MobiDB-lite"/>
    </source>
</evidence>
<dbReference type="InterPro" id="IPR008676">
    <property type="entry name" value="MRG"/>
</dbReference>
<dbReference type="PANTHER" id="PTHR10880">
    <property type="entry name" value="MORTALITY FACTOR 4-LIKE PROTEIN"/>
    <property type="match status" value="1"/>
</dbReference>
<evidence type="ECO:0000256" key="6">
    <source>
        <dbReference type="ARBA" id="ARBA00022853"/>
    </source>
</evidence>
<keyword evidence="7" id="KW-0805">Transcription regulation</keyword>
<evidence type="ECO:0000256" key="11">
    <source>
        <dbReference type="ARBA" id="ARBA00057322"/>
    </source>
</evidence>
<dbReference type="Pfam" id="PF05712">
    <property type="entry name" value="MRG"/>
    <property type="match status" value="1"/>
</dbReference>
<evidence type="ECO:0000256" key="3">
    <source>
        <dbReference type="ARBA" id="ARBA00011353"/>
    </source>
</evidence>
<accession>A0A1B8GME6</accession>
<comment type="subunit">
    <text evidence="3">Component of the NuA4 histone acetyltransferase complex.</text>
</comment>
<evidence type="ECO:0000313" key="15">
    <source>
        <dbReference type="EMBL" id="OBT96976.2"/>
    </source>
</evidence>
<dbReference type="SMART" id="SM00298">
    <property type="entry name" value="CHROMO"/>
    <property type="match status" value="1"/>
</dbReference>
<evidence type="ECO:0000256" key="1">
    <source>
        <dbReference type="ARBA" id="ARBA00004123"/>
    </source>
</evidence>
<dbReference type="GeneID" id="28838910"/>
<evidence type="ECO:0000256" key="4">
    <source>
        <dbReference type="ARBA" id="ARBA00018505"/>
    </source>
</evidence>
<dbReference type="GO" id="GO:0035267">
    <property type="term" value="C:NuA4 histone acetyltransferase complex"/>
    <property type="evidence" value="ECO:0007669"/>
    <property type="project" value="TreeGrafter"/>
</dbReference>
<protein>
    <recommendedName>
        <fullName evidence="4">Chromatin modification-related protein EAF3</fullName>
    </recommendedName>
    <alternativeName>
        <fullName evidence="12">Chromatin modification-related protein eaf3</fullName>
    </alternativeName>
</protein>
<evidence type="ECO:0000313" key="16">
    <source>
        <dbReference type="Proteomes" id="UP000091956"/>
    </source>
</evidence>
<comment type="similarity">
    <text evidence="2">Belongs to the MRG family.</text>
</comment>
<feature type="domain" description="Chromo" evidence="14">
    <location>
        <begin position="24"/>
        <end position="80"/>
    </location>
</feature>
<dbReference type="InterPro" id="IPR000953">
    <property type="entry name" value="Chromo/chromo_shadow_dom"/>
</dbReference>
<dbReference type="Pfam" id="PF22732">
    <property type="entry name" value="MSL3_chromo-like"/>
    <property type="match status" value="1"/>
</dbReference>
<dbReference type="InterPro" id="IPR026541">
    <property type="entry name" value="MRG_dom"/>
</dbReference>
<dbReference type="STRING" id="342668.A0A1B8GME6"/>